<protein>
    <submittedName>
        <fullName evidence="2">Uncharacterized protein</fullName>
    </submittedName>
</protein>
<feature type="compositionally biased region" description="Pro residues" evidence="1">
    <location>
        <begin position="116"/>
        <end position="135"/>
    </location>
</feature>
<dbReference type="EMBL" id="ANAH02000010">
    <property type="protein sequence ID" value="EPX61469.1"/>
    <property type="molecule type" value="Genomic_DNA"/>
</dbReference>
<feature type="compositionally biased region" description="Low complexity" evidence="1">
    <location>
        <begin position="10"/>
        <end position="19"/>
    </location>
</feature>
<accession>S9QJJ5</accession>
<evidence type="ECO:0000256" key="1">
    <source>
        <dbReference type="SAM" id="MobiDB-lite"/>
    </source>
</evidence>
<name>S9QJJ5_CYSF2</name>
<organism evidence="2 3">
    <name type="scientific">Cystobacter fuscus (strain ATCC 25194 / DSM 2262 / NBRC 100088 / M29)</name>
    <dbReference type="NCBI Taxonomy" id="1242864"/>
    <lineage>
        <taxon>Bacteria</taxon>
        <taxon>Pseudomonadati</taxon>
        <taxon>Myxococcota</taxon>
        <taxon>Myxococcia</taxon>
        <taxon>Myxococcales</taxon>
        <taxon>Cystobacterineae</taxon>
        <taxon>Archangiaceae</taxon>
        <taxon>Cystobacter</taxon>
    </lineage>
</organism>
<sequence length="156" mass="16784">MCAEGGPGGRCPAEGGPPAHSLLGRLGERDEPVEMRRTVWPARPELPVLCDSRKAWTCWSLRQGFRGPPPRGRALGHRTLDHQPDEEESPPIAVVPSGAPQRHWAASGGHRASAPQYPPFPRPPPARAPHSPGAPHPAHCQRCRRWCSGGNLPGPA</sequence>
<feature type="region of interest" description="Disordered" evidence="1">
    <location>
        <begin position="62"/>
        <end position="140"/>
    </location>
</feature>
<evidence type="ECO:0000313" key="3">
    <source>
        <dbReference type="Proteomes" id="UP000011682"/>
    </source>
</evidence>
<reference evidence="2" key="1">
    <citation type="submission" date="2013-05" db="EMBL/GenBank/DDBJ databases">
        <title>Genome assembly of Cystobacter fuscus DSM 2262.</title>
        <authorList>
            <person name="Sharma G."/>
            <person name="Khatri I."/>
            <person name="Kaur C."/>
            <person name="Mayilraj S."/>
            <person name="Subramanian S."/>
        </authorList>
    </citation>
    <scope>NUCLEOTIDE SEQUENCE [LARGE SCALE GENOMIC DNA]</scope>
    <source>
        <strain evidence="2">DSM 2262</strain>
    </source>
</reference>
<feature type="region of interest" description="Disordered" evidence="1">
    <location>
        <begin position="1"/>
        <end position="29"/>
    </location>
</feature>
<comment type="caution">
    <text evidence="2">The sequence shown here is derived from an EMBL/GenBank/DDBJ whole genome shotgun (WGS) entry which is preliminary data.</text>
</comment>
<evidence type="ECO:0000313" key="2">
    <source>
        <dbReference type="EMBL" id="EPX61469.1"/>
    </source>
</evidence>
<dbReference type="AlphaFoldDB" id="S9QJJ5"/>
<dbReference type="Proteomes" id="UP000011682">
    <property type="component" value="Unassembled WGS sequence"/>
</dbReference>
<gene>
    <name evidence="2" type="ORF">D187_001252</name>
</gene>
<keyword evidence="3" id="KW-1185">Reference proteome</keyword>
<proteinExistence type="predicted"/>